<dbReference type="GO" id="GO:0004497">
    <property type="term" value="F:monooxygenase activity"/>
    <property type="evidence" value="ECO:0007669"/>
    <property type="project" value="UniProtKB-KW"/>
</dbReference>
<dbReference type="InterPro" id="IPR051260">
    <property type="entry name" value="Diverse_substr_monoxygenases"/>
</dbReference>
<dbReference type="EMBL" id="CP042276">
    <property type="protein sequence ID" value="QDY97731.2"/>
    <property type="molecule type" value="Genomic_DNA"/>
</dbReference>
<protein>
    <submittedName>
        <fullName evidence="5">LLM class flavin-dependent oxidoreductase</fullName>
    </submittedName>
</protein>
<accession>A0AAP9EAC4</accession>
<keyword evidence="2" id="KW-0288">FMN</keyword>
<dbReference type="PANTHER" id="PTHR30011">
    <property type="entry name" value="ALKANESULFONATE MONOOXYGENASE-RELATED"/>
    <property type="match status" value="1"/>
</dbReference>
<gene>
    <name evidence="5" type="ORF">CG010_026700</name>
</gene>
<dbReference type="Proteomes" id="UP000222296">
    <property type="component" value="Plasmid pAt"/>
</dbReference>
<dbReference type="Gene3D" id="3.20.20.30">
    <property type="entry name" value="Luciferase-like domain"/>
    <property type="match status" value="1"/>
</dbReference>
<organism evidence="5 6">
    <name type="scientific">Agrobacterium tumefaciens</name>
    <dbReference type="NCBI Taxonomy" id="358"/>
    <lineage>
        <taxon>Bacteria</taxon>
        <taxon>Pseudomonadati</taxon>
        <taxon>Pseudomonadota</taxon>
        <taxon>Alphaproteobacteria</taxon>
        <taxon>Hyphomicrobiales</taxon>
        <taxon>Rhizobiaceae</taxon>
        <taxon>Rhizobium/Agrobacterium group</taxon>
        <taxon>Agrobacterium</taxon>
        <taxon>Agrobacterium tumefaciens complex</taxon>
    </lineage>
</organism>
<dbReference type="GO" id="GO:0016705">
    <property type="term" value="F:oxidoreductase activity, acting on paired donors, with incorporation or reduction of molecular oxygen"/>
    <property type="evidence" value="ECO:0007669"/>
    <property type="project" value="InterPro"/>
</dbReference>
<dbReference type="RefSeq" id="WP_163118029.1">
    <property type="nucleotide sequence ID" value="NZ_CP042276.1"/>
</dbReference>
<dbReference type="PANTHER" id="PTHR30011:SF16">
    <property type="entry name" value="C2H2 FINGER DOMAIN TRANSCRIPTION FACTOR (EUROFUNG)-RELATED"/>
    <property type="match status" value="1"/>
</dbReference>
<geneLocation type="plasmid" evidence="6">
    <name>pat</name>
</geneLocation>
<evidence type="ECO:0000313" key="6">
    <source>
        <dbReference type="Proteomes" id="UP000222296"/>
    </source>
</evidence>
<reference evidence="5 6" key="1">
    <citation type="journal article" date="2017" name="Genome Announc.">
        <title>Draft Genome Sequence of Agrobacterium tumefaciens Biovar 1 Strain 186, Isolated from Walnut.</title>
        <authorList>
            <person name="Poret-Peterson A.T."/>
            <person name="Bhatnagar S."/>
            <person name="McClean A.E."/>
            <person name="Kluepfel D.A."/>
        </authorList>
    </citation>
    <scope>NUCLEOTIDE SEQUENCE [LARGE SCALE GENOMIC DNA]</scope>
    <source>
        <strain evidence="5 6">186</strain>
    </source>
</reference>
<evidence type="ECO:0000256" key="1">
    <source>
        <dbReference type="ARBA" id="ARBA00022630"/>
    </source>
</evidence>
<proteinExistence type="predicted"/>
<dbReference type="SUPFAM" id="SSF51679">
    <property type="entry name" value="Bacterial luciferase-like"/>
    <property type="match status" value="1"/>
</dbReference>
<dbReference type="InterPro" id="IPR036661">
    <property type="entry name" value="Luciferase-like_sf"/>
</dbReference>
<evidence type="ECO:0000256" key="2">
    <source>
        <dbReference type="ARBA" id="ARBA00022643"/>
    </source>
</evidence>
<name>A0AAP9EAC4_AGRTU</name>
<evidence type="ECO:0000256" key="4">
    <source>
        <dbReference type="ARBA" id="ARBA00023033"/>
    </source>
</evidence>
<keyword evidence="3" id="KW-0560">Oxidoreductase</keyword>
<evidence type="ECO:0000313" key="5">
    <source>
        <dbReference type="EMBL" id="QDY97731.2"/>
    </source>
</evidence>
<sequence>MSIDAEEALRQLSALQTRDAKLPRPAADFLLIRDHPAGGNGEDVQAQLVASFAAGRLDGIGIVPEIDVFRGDPYLVARAIASLDILSKGRAGFIPLTAPVDLLDIGYARTASDAEYVAEFVAVVDSLWNNWQPGALARDWKNNRYIDRNRIREANHEGPYFLVKGPLPTPTAVQDTPPVIARRHPAHAGIADRASALIHDGAATAGQGESPALLEILLDSPSLPDSFAAHMGVVLRAEGGFADWAELVDRTHRAHARLDLKWRPSDGTLADILARPATSISEISHV</sequence>
<keyword evidence="4" id="KW-0503">Monooxygenase</keyword>
<evidence type="ECO:0000256" key="3">
    <source>
        <dbReference type="ARBA" id="ARBA00023002"/>
    </source>
</evidence>
<keyword evidence="5" id="KW-0614">Plasmid</keyword>
<keyword evidence="1" id="KW-0285">Flavoprotein</keyword>
<dbReference type="AlphaFoldDB" id="A0AAP9EAC4"/>